<dbReference type="Proteomes" id="UP000663881">
    <property type="component" value="Unassembled WGS sequence"/>
</dbReference>
<dbReference type="Pfam" id="PF23440">
    <property type="entry name" value="BROMI_C"/>
    <property type="match status" value="1"/>
</dbReference>
<dbReference type="InterPro" id="IPR055392">
    <property type="entry name" value="BROMI_C"/>
</dbReference>
<protein>
    <recommendedName>
        <fullName evidence="1">BROMI C-terminal Rab TBC-like domain-containing protein</fullName>
    </recommendedName>
</protein>
<organism evidence="2 3">
    <name type="scientific">Adineta steineri</name>
    <dbReference type="NCBI Taxonomy" id="433720"/>
    <lineage>
        <taxon>Eukaryota</taxon>
        <taxon>Metazoa</taxon>
        <taxon>Spiralia</taxon>
        <taxon>Gnathifera</taxon>
        <taxon>Rotifera</taxon>
        <taxon>Eurotatoria</taxon>
        <taxon>Bdelloidea</taxon>
        <taxon>Adinetida</taxon>
        <taxon>Adinetidae</taxon>
        <taxon>Adineta</taxon>
    </lineage>
</organism>
<dbReference type="AlphaFoldDB" id="A0A820H7C1"/>
<reference evidence="2" key="1">
    <citation type="submission" date="2021-02" db="EMBL/GenBank/DDBJ databases">
        <authorList>
            <person name="Nowell W R."/>
        </authorList>
    </citation>
    <scope>NUCLEOTIDE SEQUENCE</scope>
</reference>
<evidence type="ECO:0000313" key="2">
    <source>
        <dbReference type="EMBL" id="CAF4290252.1"/>
    </source>
</evidence>
<dbReference type="EMBL" id="CAJOAY010015491">
    <property type="protein sequence ID" value="CAF4290252.1"/>
    <property type="molecule type" value="Genomic_DNA"/>
</dbReference>
<feature type="domain" description="BROMI C-terminal Rab TBC-like" evidence="1">
    <location>
        <begin position="1"/>
        <end position="58"/>
    </location>
</feature>
<proteinExistence type="predicted"/>
<evidence type="ECO:0000259" key="1">
    <source>
        <dbReference type="Pfam" id="PF23440"/>
    </source>
</evidence>
<feature type="non-terminal residue" evidence="2">
    <location>
        <position position="1"/>
    </location>
</feature>
<accession>A0A820H7C1</accession>
<gene>
    <name evidence="2" type="ORF">OKA104_LOCUS45651</name>
</gene>
<comment type="caution">
    <text evidence="2">The sequence shown here is derived from an EMBL/GenBank/DDBJ whole genome shotgun (WGS) entry which is preliminary data.</text>
</comment>
<name>A0A820H7C1_9BILA</name>
<sequence>VALLRHLKQDIIYQHSLRNLLPFLKCHQIRGFSMRNVIDYMVSLEKKYRPIIIPELKELLCFNSNVSNTTNKQANV</sequence>
<evidence type="ECO:0000313" key="3">
    <source>
        <dbReference type="Proteomes" id="UP000663881"/>
    </source>
</evidence>